<organism evidence="3 4">
    <name type="scientific">Denitrobaculum tricleocarpae</name>
    <dbReference type="NCBI Taxonomy" id="2591009"/>
    <lineage>
        <taxon>Bacteria</taxon>
        <taxon>Pseudomonadati</taxon>
        <taxon>Pseudomonadota</taxon>
        <taxon>Alphaproteobacteria</taxon>
        <taxon>Rhodospirillales</taxon>
        <taxon>Rhodospirillaceae</taxon>
        <taxon>Denitrobaculum</taxon>
    </lineage>
</organism>
<dbReference type="PANTHER" id="PTHR43540">
    <property type="entry name" value="PEROXYUREIDOACRYLATE/UREIDOACRYLATE AMIDOHYDROLASE-RELATED"/>
    <property type="match status" value="1"/>
</dbReference>
<dbReference type="Pfam" id="PF00857">
    <property type="entry name" value="Isochorismatase"/>
    <property type="match status" value="1"/>
</dbReference>
<sequence>MPDYTLPEKQTVALLTLSAQRDFTLPGSPVRAAGLARAIPAMKRLVDGFRQQGAPIYHSVRLYRPDGTNVDVCRRQAVEEGLRILMPGSFGSELIDEVKPKAGIRLDPDLLFAGKFQSIGEKEAIFYRPRWGAFHDTGLEAELKARGVTTLVICGFSFATGTRATIYEASARDFRLVLVPDAVCNSTEEGVRELGRMGVYLLNAENCLTWLTSEERSGEAA</sequence>
<evidence type="ECO:0000313" key="3">
    <source>
        <dbReference type="EMBL" id="TQV83743.1"/>
    </source>
</evidence>
<evidence type="ECO:0000313" key="4">
    <source>
        <dbReference type="Proteomes" id="UP000315252"/>
    </source>
</evidence>
<protein>
    <submittedName>
        <fullName evidence="3">Cysteine hydrolase</fullName>
    </submittedName>
</protein>
<dbReference type="EMBL" id="VHSH01000001">
    <property type="protein sequence ID" value="TQV83743.1"/>
    <property type="molecule type" value="Genomic_DNA"/>
</dbReference>
<keyword evidence="4" id="KW-1185">Reference proteome</keyword>
<dbReference type="InterPro" id="IPR000868">
    <property type="entry name" value="Isochorismatase-like_dom"/>
</dbReference>
<keyword evidence="1 3" id="KW-0378">Hydrolase</keyword>
<accession>A0A545U2V4</accession>
<comment type="caution">
    <text evidence="3">The sequence shown here is derived from an EMBL/GenBank/DDBJ whole genome shotgun (WGS) entry which is preliminary data.</text>
</comment>
<reference evidence="3 4" key="1">
    <citation type="submission" date="2019-06" db="EMBL/GenBank/DDBJ databases">
        <title>Whole genome sequence for Rhodospirillaceae sp. R148.</title>
        <authorList>
            <person name="Wang G."/>
        </authorList>
    </citation>
    <scope>NUCLEOTIDE SEQUENCE [LARGE SCALE GENOMIC DNA]</scope>
    <source>
        <strain evidence="3 4">R148</strain>
    </source>
</reference>
<evidence type="ECO:0000256" key="1">
    <source>
        <dbReference type="ARBA" id="ARBA00022801"/>
    </source>
</evidence>
<gene>
    <name evidence="3" type="ORF">FKG95_03940</name>
</gene>
<proteinExistence type="predicted"/>
<dbReference type="GO" id="GO:0016787">
    <property type="term" value="F:hydrolase activity"/>
    <property type="evidence" value="ECO:0007669"/>
    <property type="project" value="UniProtKB-KW"/>
</dbReference>
<dbReference type="InterPro" id="IPR036380">
    <property type="entry name" value="Isochorismatase-like_sf"/>
</dbReference>
<dbReference type="RefSeq" id="WP_142894978.1">
    <property type="nucleotide sequence ID" value="NZ_ML660052.1"/>
</dbReference>
<dbReference type="Proteomes" id="UP000315252">
    <property type="component" value="Unassembled WGS sequence"/>
</dbReference>
<dbReference type="SUPFAM" id="SSF52499">
    <property type="entry name" value="Isochorismatase-like hydrolases"/>
    <property type="match status" value="1"/>
</dbReference>
<dbReference type="Gene3D" id="3.40.50.850">
    <property type="entry name" value="Isochorismatase-like"/>
    <property type="match status" value="1"/>
</dbReference>
<feature type="domain" description="Isochorismatase-like" evidence="2">
    <location>
        <begin position="122"/>
        <end position="191"/>
    </location>
</feature>
<dbReference type="OrthoDB" id="8477867at2"/>
<name>A0A545U2V4_9PROT</name>
<dbReference type="InterPro" id="IPR050272">
    <property type="entry name" value="Isochorismatase-like_hydrls"/>
</dbReference>
<evidence type="ECO:0000259" key="2">
    <source>
        <dbReference type="Pfam" id="PF00857"/>
    </source>
</evidence>
<dbReference type="CDD" id="cd00431">
    <property type="entry name" value="cysteine_hydrolases"/>
    <property type="match status" value="1"/>
</dbReference>
<dbReference type="AlphaFoldDB" id="A0A545U2V4"/>